<comment type="similarity">
    <text evidence="1">Belongs to the FAH family.</text>
</comment>
<dbReference type="SUPFAM" id="SSF56529">
    <property type="entry name" value="FAH"/>
    <property type="match status" value="1"/>
</dbReference>
<reference evidence="4 5" key="1">
    <citation type="submission" date="2017-03" db="EMBL/GenBank/DDBJ databases">
        <title>Genomes of endolithic fungi from Antarctica.</title>
        <authorList>
            <person name="Coleine C."/>
            <person name="Masonjones S."/>
            <person name="Stajich J.E."/>
        </authorList>
    </citation>
    <scope>NUCLEOTIDE SEQUENCE [LARGE SCALE GENOMIC DNA]</scope>
    <source>
        <strain evidence="4 5">CCFEE 6314</strain>
    </source>
</reference>
<dbReference type="VEuPathDB" id="FungiDB:PV10_07237"/>
<evidence type="ECO:0000256" key="2">
    <source>
        <dbReference type="ARBA" id="ARBA00022723"/>
    </source>
</evidence>
<evidence type="ECO:0000259" key="3">
    <source>
        <dbReference type="Pfam" id="PF01557"/>
    </source>
</evidence>
<proteinExistence type="inferred from homology"/>
<dbReference type="EMBL" id="NAJM01000032">
    <property type="protein sequence ID" value="RVX69036.1"/>
    <property type="molecule type" value="Genomic_DNA"/>
</dbReference>
<dbReference type="PANTHER" id="PTHR11820">
    <property type="entry name" value="ACYLPYRUVASE"/>
    <property type="match status" value="1"/>
</dbReference>
<dbReference type="Pfam" id="PF01557">
    <property type="entry name" value="FAA_hydrolase"/>
    <property type="match status" value="1"/>
</dbReference>
<evidence type="ECO:0000256" key="1">
    <source>
        <dbReference type="ARBA" id="ARBA00010211"/>
    </source>
</evidence>
<accession>A0A438N011</accession>
<organism evidence="4 5">
    <name type="scientific">Exophiala mesophila</name>
    <name type="common">Black yeast-like fungus</name>
    <dbReference type="NCBI Taxonomy" id="212818"/>
    <lineage>
        <taxon>Eukaryota</taxon>
        <taxon>Fungi</taxon>
        <taxon>Dikarya</taxon>
        <taxon>Ascomycota</taxon>
        <taxon>Pezizomycotina</taxon>
        <taxon>Eurotiomycetes</taxon>
        <taxon>Chaetothyriomycetidae</taxon>
        <taxon>Chaetothyriales</taxon>
        <taxon>Herpotrichiellaceae</taxon>
        <taxon>Exophiala</taxon>
    </lineage>
</organism>
<dbReference type="PANTHER" id="PTHR11820:SF100">
    <property type="entry name" value="FUMARYLACETOACETATE HYDROLASE FAMILY PROTEIN (AFU_ORTHOLOGUE AFUA_4G01490)"/>
    <property type="match status" value="1"/>
</dbReference>
<dbReference type="InterPro" id="IPR036663">
    <property type="entry name" value="Fumarylacetoacetase_C_sf"/>
</dbReference>
<feature type="domain" description="Fumarylacetoacetase-like C-terminal" evidence="3">
    <location>
        <begin position="88"/>
        <end position="243"/>
    </location>
</feature>
<gene>
    <name evidence="4" type="ORF">B0A52_06749</name>
</gene>
<sequence>MAAFGRLIRFKDASGSVFYGEVEQSSSLTEQGLTGLTVPIYNGSQPWDDEFALTGEKKIVETVLCPLPQTPTFMCVGLNYRQHADEAGAELCLVIGTDCKDLKESDDPWQYILGYMAGNDISSRYWQAAERSGGQHGSGKWFDKFAPIGPTLVSSRVISDPHQLLMKSIVNGEERQSTRTDDMIFDIPAILRHLSRGLTLRKGTVIMTGTPSGVAAFHKPPKWLQEGDVVEIEIEKIGRMRNVMSFYDV</sequence>
<dbReference type="GO" id="GO:0003824">
    <property type="term" value="F:catalytic activity"/>
    <property type="evidence" value="ECO:0007669"/>
    <property type="project" value="InterPro"/>
</dbReference>
<dbReference type="GO" id="GO:0046872">
    <property type="term" value="F:metal ion binding"/>
    <property type="evidence" value="ECO:0007669"/>
    <property type="project" value="UniProtKB-KW"/>
</dbReference>
<protein>
    <recommendedName>
        <fullName evidence="3">Fumarylacetoacetase-like C-terminal domain-containing protein</fullName>
    </recommendedName>
</protein>
<dbReference type="OrthoDB" id="4126083at2759"/>
<dbReference type="Gene3D" id="3.90.850.10">
    <property type="entry name" value="Fumarylacetoacetase-like, C-terminal domain"/>
    <property type="match status" value="1"/>
</dbReference>
<evidence type="ECO:0000313" key="5">
    <source>
        <dbReference type="Proteomes" id="UP000288859"/>
    </source>
</evidence>
<comment type="caution">
    <text evidence="4">The sequence shown here is derived from an EMBL/GenBank/DDBJ whole genome shotgun (WGS) entry which is preliminary data.</text>
</comment>
<dbReference type="InterPro" id="IPR011234">
    <property type="entry name" value="Fumarylacetoacetase-like_C"/>
</dbReference>
<keyword evidence="2" id="KW-0479">Metal-binding</keyword>
<dbReference type="AlphaFoldDB" id="A0A438N011"/>
<dbReference type="Proteomes" id="UP000288859">
    <property type="component" value="Unassembled WGS sequence"/>
</dbReference>
<name>A0A438N011_EXOME</name>
<evidence type="ECO:0000313" key="4">
    <source>
        <dbReference type="EMBL" id="RVX69036.1"/>
    </source>
</evidence>